<name>A0A7D5PGU2_9EURY</name>
<protein>
    <submittedName>
        <fullName evidence="2">ATP-binding protein</fullName>
    </submittedName>
</protein>
<dbReference type="Gene3D" id="3.30.565.10">
    <property type="entry name" value="Histidine kinase-like ATPase, C-terminal domain"/>
    <property type="match status" value="1"/>
</dbReference>
<dbReference type="Proteomes" id="UP000509346">
    <property type="component" value="Chromosome"/>
</dbReference>
<dbReference type="GeneID" id="56086048"/>
<dbReference type="Pfam" id="PF13589">
    <property type="entry name" value="HATPase_c_3"/>
    <property type="match status" value="1"/>
</dbReference>
<accession>A0A7D5PGU2</accession>
<dbReference type="InterPro" id="IPR036890">
    <property type="entry name" value="HATPase_C_sf"/>
</dbReference>
<keyword evidence="3" id="KW-1185">Reference proteome</keyword>
<dbReference type="CDD" id="cd00075">
    <property type="entry name" value="HATPase"/>
    <property type="match status" value="1"/>
</dbReference>
<dbReference type="GO" id="GO:0005524">
    <property type="term" value="F:ATP binding"/>
    <property type="evidence" value="ECO:0007669"/>
    <property type="project" value="UniProtKB-KW"/>
</dbReference>
<dbReference type="RefSeq" id="WP_179919877.1">
    <property type="nucleotide sequence ID" value="NZ_CP058909.1"/>
</dbReference>
<evidence type="ECO:0000256" key="1">
    <source>
        <dbReference type="SAM" id="MobiDB-lite"/>
    </source>
</evidence>
<dbReference type="EMBL" id="CP058909">
    <property type="protein sequence ID" value="QLH84800.1"/>
    <property type="molecule type" value="Genomic_DNA"/>
</dbReference>
<proteinExistence type="predicted"/>
<sequence length="552" mass="64013">MSGSAPQNNAGSLIEPDQFIKSIRENGINTNDAVNEFIDNSFDADSNTVAISIVRDNNELSIIVEDDGEGIPPDQMEMALRFGGQIPGRTDTTGRFGFGLPASALCQSNRVELYTRSESDSGNSFRFCYLDEEYVRKNNSLPDEEKDVSLPDEYDYQLDKDRDTGTTLILKDLRSPDRKTASGLLKYLRQDLSEVHRHLINEGKKITINGERIRISDPLMLMDGSMERDRIGKGDEWASEEIEVDIGEFKDDQNPPKIKYKLVILPVEELYTESHDDFGDLRKPNQDNQGFYVTRKDRQIGSAETLHLFTRHNNYNYFRAEIQFGEELDDYFGVQTNKSRFALDADLRDLLENEVVPQLSDIVDEINDRKAKIDQRGPEYEGMSQSERIFNEATDWMSRSGHDPDEELVRKQKKEAKSKLREIEEDESIPRNKRRQLKEKYELLRDKDNVFFIDIDETNSSEFFEVEHKGKMVTVKINPKHDFYQYMYSSLEQDPSSATARTYVDVLLLMLAKAEDEARDENLQRFYRSQRRSWSRILADLIDEKRDFFESN</sequence>
<organism evidence="2 3">
    <name type="scientific">Halosimplex pelagicum</name>
    <dbReference type="NCBI Taxonomy" id="869886"/>
    <lineage>
        <taxon>Archaea</taxon>
        <taxon>Methanobacteriati</taxon>
        <taxon>Methanobacteriota</taxon>
        <taxon>Stenosarchaea group</taxon>
        <taxon>Halobacteria</taxon>
        <taxon>Halobacteriales</taxon>
        <taxon>Haloarculaceae</taxon>
        <taxon>Halosimplex</taxon>
    </lineage>
</organism>
<feature type="compositionally biased region" description="Basic and acidic residues" evidence="1">
    <location>
        <begin position="400"/>
        <end position="422"/>
    </location>
</feature>
<reference evidence="2 3" key="1">
    <citation type="submission" date="2020-07" db="EMBL/GenBank/DDBJ databases">
        <title>Halosimplex litoreum sp. nov. and Halosimplex rubrum sp. nov., isolated from different salt environments.</title>
        <authorList>
            <person name="Cui H."/>
        </authorList>
    </citation>
    <scope>NUCLEOTIDE SEQUENCE [LARGE SCALE GENOMIC DNA]</scope>
    <source>
        <strain evidence="2 3">R2</strain>
    </source>
</reference>
<gene>
    <name evidence="2" type="ORF">HZS54_25625</name>
</gene>
<keyword evidence="2" id="KW-0547">Nucleotide-binding</keyword>
<keyword evidence="2" id="KW-0067">ATP-binding</keyword>
<evidence type="ECO:0000313" key="3">
    <source>
        <dbReference type="Proteomes" id="UP000509346"/>
    </source>
</evidence>
<feature type="region of interest" description="Disordered" evidence="1">
    <location>
        <begin position="397"/>
        <end position="428"/>
    </location>
</feature>
<dbReference type="SUPFAM" id="SSF55874">
    <property type="entry name" value="ATPase domain of HSP90 chaperone/DNA topoisomerase II/histidine kinase"/>
    <property type="match status" value="1"/>
</dbReference>
<evidence type="ECO:0000313" key="2">
    <source>
        <dbReference type="EMBL" id="QLH84800.1"/>
    </source>
</evidence>
<dbReference type="OrthoDB" id="350968at2157"/>
<dbReference type="KEGG" id="hpel:HZS54_25625"/>
<dbReference type="AlphaFoldDB" id="A0A7D5PGU2"/>